<evidence type="ECO:0000313" key="7">
    <source>
        <dbReference type="EMBL" id="GEU55499.1"/>
    </source>
</evidence>
<sequence length="1017" mass="115820">MITSTRIRHAKPNTLRDGPSTKLRKRLFKAWYIHKKNSSILSKPDRAHICTINHQEATKDIWDRVKLLMKGTELSYQERKCRLYNLFDKFAYIQGETLYEYYWRFSQLINDMHTIGMTNQQVQVNTKFLNALPSKWSKFVTNVKLAKSLYTTNYDQLYAYLSQHERHANEVHITRERYPDPLALVANSPTIYNPSQSPQHSEIRQPFKMAESQFNKFKEDNLRVLPALETEELLQLQGEIMKLTEDLDAYDSDCDDLSSTKAVLMVKLSSCDLDVLFECSVEKNAVEIQIKQLSIDTDQLLKQIMSQEIVHIAVNSVDSLDVKKSCVNDCNKCLKLETGLLKKKDLIEKDDNFCENQNAPTFNQLFELNELKAQSQEKDTVIRKLKDTIKSLNGKDSVKNVKKDMDEIETINIELEHSVAKLLSKNENLRKEREHLRSIYKDQFDSIRKTRVKSKEHYDSLIAQINAKSVENLDLNAQLQEKELLVYVSKTCPSLMKPSGKLVVVTPINKDKKVRTTPTQGILVYSRRPKATRSVGSSSKVEIVESKTSNSKEPKKSWGSTVSDVPSFSLNDCSKILGTVRFRNDHIAKIMGFEDYKMGNVTISQFIMWKEVVATACYTQNRPLIKKHHNKTPCELLHDRKPDLSYLHVFGALCYPTNDVEDLGKLKSKANIEIFVGYAPTKKAFRIYNKRTRLIIETIHVDFDELSAMASKQFSSGPEPKLLTPGTISSGLVLNIPSSTPYVPPKKNDWEILFQPMFVEYLNPPPCVDLQVPAIIASELVVLTGTPSSTTIDQDAPSTSTSQTNPETPSPVTSLGVEEAEYDIEVAHMDNNPYVDFPIPEPSSEESSTQVVIPYNVHSINQPPEHINEWTKDHPIDNVMGDPSRPELVPCPNRVMIITLKGIYKVKLDELGGVLKNKARLVARGYHLEDGKDFEESFAPVARLKAICIFIAFAAHMNLVVYQIDVKTAFLMEYCVRRSTLVNQIDILMVEKSKLDEDPQRKAVDPTPYRGMIGILI</sequence>
<dbReference type="GO" id="GO:0046872">
    <property type="term" value="F:metal ion binding"/>
    <property type="evidence" value="ECO:0007669"/>
    <property type="project" value="UniProtKB-KW"/>
</dbReference>
<keyword evidence="3" id="KW-0175">Coiled coil</keyword>
<evidence type="ECO:0000256" key="4">
    <source>
        <dbReference type="SAM" id="MobiDB-lite"/>
    </source>
</evidence>
<evidence type="ECO:0000256" key="2">
    <source>
        <dbReference type="ARBA" id="ARBA00022801"/>
    </source>
</evidence>
<organism evidence="7">
    <name type="scientific">Tanacetum cinerariifolium</name>
    <name type="common">Dalmatian daisy</name>
    <name type="synonym">Chrysanthemum cinerariifolium</name>
    <dbReference type="NCBI Taxonomy" id="118510"/>
    <lineage>
        <taxon>Eukaryota</taxon>
        <taxon>Viridiplantae</taxon>
        <taxon>Streptophyta</taxon>
        <taxon>Embryophyta</taxon>
        <taxon>Tracheophyta</taxon>
        <taxon>Spermatophyta</taxon>
        <taxon>Magnoliopsida</taxon>
        <taxon>eudicotyledons</taxon>
        <taxon>Gunneridae</taxon>
        <taxon>Pentapetalae</taxon>
        <taxon>asterids</taxon>
        <taxon>campanulids</taxon>
        <taxon>Asterales</taxon>
        <taxon>Asteraceae</taxon>
        <taxon>Asteroideae</taxon>
        <taxon>Anthemideae</taxon>
        <taxon>Anthemidinae</taxon>
        <taxon>Tanacetum</taxon>
    </lineage>
</organism>
<comment type="caution">
    <text evidence="7">The sequence shown here is derived from an EMBL/GenBank/DDBJ whole genome shotgun (WGS) entry which is preliminary data.</text>
</comment>
<dbReference type="Pfam" id="PF25597">
    <property type="entry name" value="SH3_retrovirus"/>
    <property type="match status" value="1"/>
</dbReference>
<feature type="domain" description="Retroviral polymerase SH3-like" evidence="6">
    <location>
        <begin position="653"/>
        <end position="706"/>
    </location>
</feature>
<evidence type="ECO:0000259" key="5">
    <source>
        <dbReference type="Pfam" id="PF07727"/>
    </source>
</evidence>
<feature type="region of interest" description="Disordered" evidence="4">
    <location>
        <begin position="788"/>
        <end position="814"/>
    </location>
</feature>
<protein>
    <submittedName>
        <fullName evidence="7">Retrovirus-related Pol polyprotein from transposon TNT 1-94</fullName>
    </submittedName>
</protein>
<dbReference type="InterPro" id="IPR013103">
    <property type="entry name" value="RVT_2"/>
</dbReference>
<evidence type="ECO:0000259" key="6">
    <source>
        <dbReference type="Pfam" id="PF25597"/>
    </source>
</evidence>
<feature type="compositionally biased region" description="Basic and acidic residues" evidence="4">
    <location>
        <begin position="542"/>
        <end position="556"/>
    </location>
</feature>
<feature type="region of interest" description="Disordered" evidence="4">
    <location>
        <begin position="536"/>
        <end position="560"/>
    </location>
</feature>
<keyword evidence="1" id="KW-0479">Metal-binding</keyword>
<dbReference type="Pfam" id="PF07727">
    <property type="entry name" value="RVT_2"/>
    <property type="match status" value="1"/>
</dbReference>
<evidence type="ECO:0000256" key="1">
    <source>
        <dbReference type="ARBA" id="ARBA00022723"/>
    </source>
</evidence>
<feature type="compositionally biased region" description="Polar residues" evidence="4">
    <location>
        <begin position="788"/>
        <end position="813"/>
    </location>
</feature>
<dbReference type="Pfam" id="PF14223">
    <property type="entry name" value="Retrotran_gag_2"/>
    <property type="match status" value="1"/>
</dbReference>
<dbReference type="InterPro" id="IPR039537">
    <property type="entry name" value="Retrotran_Ty1/copia-like"/>
</dbReference>
<evidence type="ECO:0000256" key="3">
    <source>
        <dbReference type="SAM" id="Coils"/>
    </source>
</evidence>
<name>A0A6L2L2M8_TANCI</name>
<keyword evidence="2" id="KW-0378">Hydrolase</keyword>
<gene>
    <name evidence="7" type="ORF">Tci_027477</name>
</gene>
<dbReference type="PANTHER" id="PTHR42648:SF32">
    <property type="entry name" value="RIBONUCLEASE H-LIKE DOMAIN, GAG-PRE-INTEGRASE DOMAIN PROTEIN-RELATED"/>
    <property type="match status" value="1"/>
</dbReference>
<proteinExistence type="predicted"/>
<dbReference type="GO" id="GO:0016787">
    <property type="term" value="F:hydrolase activity"/>
    <property type="evidence" value="ECO:0007669"/>
    <property type="project" value="UniProtKB-KW"/>
</dbReference>
<dbReference type="InterPro" id="IPR057670">
    <property type="entry name" value="SH3_retrovirus"/>
</dbReference>
<feature type="coiled-coil region" evidence="3">
    <location>
        <begin position="412"/>
        <end position="439"/>
    </location>
</feature>
<dbReference type="AlphaFoldDB" id="A0A6L2L2M8"/>
<accession>A0A6L2L2M8</accession>
<dbReference type="PANTHER" id="PTHR42648">
    <property type="entry name" value="TRANSPOSASE, PUTATIVE-RELATED"/>
    <property type="match status" value="1"/>
</dbReference>
<feature type="domain" description="Reverse transcriptase Ty1/copia-type" evidence="5">
    <location>
        <begin position="888"/>
        <end position="972"/>
    </location>
</feature>
<dbReference type="EMBL" id="BKCJ010003507">
    <property type="protein sequence ID" value="GEU55499.1"/>
    <property type="molecule type" value="Genomic_DNA"/>
</dbReference>
<reference evidence="7" key="1">
    <citation type="journal article" date="2019" name="Sci. Rep.">
        <title>Draft genome of Tanacetum cinerariifolium, the natural source of mosquito coil.</title>
        <authorList>
            <person name="Yamashiro T."/>
            <person name="Shiraishi A."/>
            <person name="Satake H."/>
            <person name="Nakayama K."/>
        </authorList>
    </citation>
    <scope>NUCLEOTIDE SEQUENCE</scope>
</reference>